<feature type="compositionally biased region" description="Basic and acidic residues" evidence="3">
    <location>
        <begin position="900"/>
        <end position="916"/>
    </location>
</feature>
<evidence type="ECO:0000256" key="3">
    <source>
        <dbReference type="SAM" id="MobiDB-lite"/>
    </source>
</evidence>
<dbReference type="EMBL" id="JAVFWL010000001">
    <property type="protein sequence ID" value="KAK6726806.1"/>
    <property type="molecule type" value="Genomic_DNA"/>
</dbReference>
<dbReference type="SMART" id="SM00365">
    <property type="entry name" value="LRR_SD22"/>
    <property type="match status" value="4"/>
</dbReference>
<feature type="region of interest" description="Disordered" evidence="3">
    <location>
        <begin position="530"/>
        <end position="584"/>
    </location>
</feature>
<dbReference type="InterPro" id="IPR003591">
    <property type="entry name" value="Leu-rich_rpt_typical-subtyp"/>
</dbReference>
<dbReference type="PROSITE" id="PS51450">
    <property type="entry name" value="LRR"/>
    <property type="match status" value="4"/>
</dbReference>
<gene>
    <name evidence="5" type="primary">Necator_chrI.g986</name>
    <name evidence="5" type="ORF">RB195_004862</name>
</gene>
<evidence type="ECO:0000313" key="6">
    <source>
        <dbReference type="Proteomes" id="UP001303046"/>
    </source>
</evidence>
<proteinExistence type="predicted"/>
<evidence type="ECO:0000259" key="4">
    <source>
        <dbReference type="Pfam" id="PF24983"/>
    </source>
</evidence>
<feature type="region of interest" description="Disordered" evidence="3">
    <location>
        <begin position="402"/>
        <end position="488"/>
    </location>
</feature>
<comment type="caution">
    <text evidence="5">The sequence shown here is derived from an EMBL/GenBank/DDBJ whole genome shotgun (WGS) entry which is preliminary data.</text>
</comment>
<feature type="domain" description="DUF7774" evidence="4">
    <location>
        <begin position="1041"/>
        <end position="1127"/>
    </location>
</feature>
<name>A0ABR1BNZ7_NECAM</name>
<dbReference type="SUPFAM" id="SSF52058">
    <property type="entry name" value="L domain-like"/>
    <property type="match status" value="1"/>
</dbReference>
<dbReference type="PANTHER" id="PTHR45973:SF35">
    <property type="entry name" value="LEUCINE-RICH REPEAT-CONTAINING PROTEIN 43"/>
    <property type="match status" value="1"/>
</dbReference>
<dbReference type="InterPro" id="IPR032675">
    <property type="entry name" value="LRR_dom_sf"/>
</dbReference>
<accession>A0ABR1BNZ7</accession>
<dbReference type="Gene3D" id="3.80.10.10">
    <property type="entry name" value="Ribonuclease Inhibitor"/>
    <property type="match status" value="2"/>
</dbReference>
<dbReference type="Pfam" id="PF24983">
    <property type="entry name" value="DUF7774"/>
    <property type="match status" value="1"/>
</dbReference>
<feature type="compositionally biased region" description="Basic residues" evidence="3">
    <location>
        <begin position="855"/>
        <end position="866"/>
    </location>
</feature>
<evidence type="ECO:0000256" key="2">
    <source>
        <dbReference type="ARBA" id="ARBA00022737"/>
    </source>
</evidence>
<feature type="compositionally biased region" description="Polar residues" evidence="3">
    <location>
        <begin position="881"/>
        <end position="898"/>
    </location>
</feature>
<feature type="region of interest" description="Disordered" evidence="3">
    <location>
        <begin position="841"/>
        <end position="959"/>
    </location>
</feature>
<dbReference type="SMART" id="SM00364">
    <property type="entry name" value="LRR_BAC"/>
    <property type="match status" value="2"/>
</dbReference>
<dbReference type="InterPro" id="IPR056676">
    <property type="entry name" value="DUF7774"/>
</dbReference>
<keyword evidence="1" id="KW-0433">Leucine-rich repeat</keyword>
<organism evidence="5 6">
    <name type="scientific">Necator americanus</name>
    <name type="common">Human hookworm</name>
    <dbReference type="NCBI Taxonomy" id="51031"/>
    <lineage>
        <taxon>Eukaryota</taxon>
        <taxon>Metazoa</taxon>
        <taxon>Ecdysozoa</taxon>
        <taxon>Nematoda</taxon>
        <taxon>Chromadorea</taxon>
        <taxon>Rhabditida</taxon>
        <taxon>Rhabditina</taxon>
        <taxon>Rhabditomorpha</taxon>
        <taxon>Strongyloidea</taxon>
        <taxon>Ancylostomatidae</taxon>
        <taxon>Bunostominae</taxon>
        <taxon>Necator</taxon>
    </lineage>
</organism>
<feature type="region of interest" description="Disordered" evidence="3">
    <location>
        <begin position="1"/>
        <end position="92"/>
    </location>
</feature>
<dbReference type="Pfam" id="PF25824">
    <property type="entry name" value="DUF7951"/>
    <property type="match status" value="1"/>
</dbReference>
<dbReference type="InterPro" id="IPR057711">
    <property type="entry name" value="DUF7951"/>
</dbReference>
<feature type="compositionally biased region" description="Low complexity" evidence="3">
    <location>
        <begin position="451"/>
        <end position="466"/>
    </location>
</feature>
<feature type="compositionally biased region" description="Low complexity" evidence="3">
    <location>
        <begin position="55"/>
        <end position="76"/>
    </location>
</feature>
<dbReference type="PANTHER" id="PTHR45973">
    <property type="entry name" value="PROTEIN PHOSPHATASE 1 REGULATORY SUBUNIT SDS22-RELATED"/>
    <property type="match status" value="1"/>
</dbReference>
<keyword evidence="6" id="KW-1185">Reference proteome</keyword>
<dbReference type="Proteomes" id="UP001303046">
    <property type="component" value="Unassembled WGS sequence"/>
</dbReference>
<keyword evidence="2" id="KW-0677">Repeat</keyword>
<feature type="compositionally biased region" description="Low complexity" evidence="3">
    <location>
        <begin position="917"/>
        <end position="933"/>
    </location>
</feature>
<dbReference type="InterPro" id="IPR050576">
    <property type="entry name" value="Cilia_flagella_integrity"/>
</dbReference>
<sequence length="1649" mass="185007">MDGSKEASEDVESAEDSSASKTLPSIHVSPLLSVGGNDNLGLPNDSDDEEAPCTSQSINNNDQSSSCNSSRDPSSCLDESNRNEDHSPPVCKNGVLDLSRRALTSIDRKHRKVYGNVRKLIISANKFHNVAGLDMFRNCVLVDATDNQIQKLSSFLPLAGQLRSLFLSNNGVKNVDNLRSFVNLETLDLSCNSIEDISNALDNHRLAWIDLSSNALTSLPDLSKLTSLKHLNVSSNRISSFKHAKFPPSLLTLDVSSNTIDDLTEFMRLLPLEKLESISLANNPCIFNPSFDYRIYILSILPSLQDIDGFIVSEEEQLKGEWLYSQGKGRMFKPDTGSHLSLVKHLERHCPFDVEGKLVSALDQSVVKAMEKRREMLSSSTCGDDSSQSLSLHSPYRAWTSQLEGKENRIPSSSADESGVSNSPSVRIPLSSTPARQKATRRSASRFEPPSRSSTMESVESSSTVTLVPAAKNHREEQRGTSSTATTARADRSGFVYFKERIVQTEPESETSEAQQNGWVESQRRALECVERGHNVERPRAPRRRSSVRDSTRQKPVRPSPVPVVTDISVDMGSKSRGDQRSHHDECEVLHRILSLEERVSELSVENEKLTQINDELSAVLVEMTSKFKSDIDSLKSQLASLDTPHHPNPCNLRVARVIDDGCYEVVWDLPLVQCYKVFTNGIESGIVRAPNNAARISDVEPGTELKIQVQAIHFDGTLGIPSNTLIIDRDERKLSLLYINNNNNDSELALGKCHSSSFLFVEQFSSMLGRNIGTKVGAQFVNTQYQAYLTQVQGGKKNVQLVPATAPTKKVKGAAQKRAEMRRKGIYVQADSSEFDSTIMEKTSSRSRPFVMKPRNRVLKWKTPPKKPQTDKKPKVISESAENMSSQGEGSNESVTLDSAERLEKKKSDKNERKTSSSQEQVPSSSECPEPETNSWSIRLAIGESTTRRRMSGVNRRACSNHENKVTPTHRLRVSDHAAKLSRTEKPAKIGTDLPAKVYFRSPKRDDIFAPLEDDVDLMKVLVDFNAANLIGVRADDRRSLETAQKILKIASREKAFEKTLTKEENEVLGKFFSGKIPYDAKVLHTLDSVLDKNIDYFRTHKTNLDPEVNRLIEKRGKLKAAMLTTMLSKPKLLPAEWIKQYEAYQREAMRETKGINWPRVCLLYPTQRTFDDGAADVFGNFTRARRGHWLWGVIFGPSDSKTFEEVDKEKKSEGFFLDTAIIRDAKENDTTPALESPPVSEHSKTMAVQCNVENCVAVICYRSTPESSHKDHREVFLQLKGPDGEQLAEFVVPWPESEPEPSSIRYLESEKCVKLTNEATYATVPIRISKLHEVLRNLRMRNLPKRFSTFSDPPRARESSSQQNLHDALKSFVKDPKLHNLRKLTRSTYTTQSKTPTLGVINLSEGAWDRAFGYLSAKHADADGFLTADEQMAVINFLPTQSFSSKDLKSICEVLKKTNVFGPKCLSSFYELCLNMDQVSFVRSVIKSNDALSERTLAIFLDHVAGIKSEENSKEDGEQLLVKLLHRHFDPRRLAECAAQKISMQSVSVLLQWCMKLYVAQDYADVAEEALSLMTVLTDTFGNRLVWENGLHDVAKEALEFAERMAKIVSSFKQMELKRSQTVREEEDPNAMYTVEIVPLQRRPLNW</sequence>
<feature type="compositionally biased region" description="Polar residues" evidence="3">
    <location>
        <begin position="410"/>
        <end position="435"/>
    </location>
</feature>
<protein>
    <recommendedName>
        <fullName evidence="4">DUF7774 domain-containing protein</fullName>
    </recommendedName>
</protein>
<dbReference type="InterPro" id="IPR001611">
    <property type="entry name" value="Leu-rich_rpt"/>
</dbReference>
<feature type="compositionally biased region" description="Basic and acidic residues" evidence="3">
    <location>
        <begin position="574"/>
        <end position="584"/>
    </location>
</feature>
<feature type="compositionally biased region" description="Basic and acidic residues" evidence="3">
    <location>
        <begin position="530"/>
        <end position="540"/>
    </location>
</feature>
<evidence type="ECO:0000256" key="1">
    <source>
        <dbReference type="ARBA" id="ARBA00022614"/>
    </source>
</evidence>
<evidence type="ECO:0000313" key="5">
    <source>
        <dbReference type="EMBL" id="KAK6726806.1"/>
    </source>
</evidence>
<feature type="region of interest" description="Disordered" evidence="3">
    <location>
        <begin position="1348"/>
        <end position="1367"/>
    </location>
</feature>
<reference evidence="5 6" key="1">
    <citation type="submission" date="2023-08" db="EMBL/GenBank/DDBJ databases">
        <title>A Necator americanus chromosomal reference genome.</title>
        <authorList>
            <person name="Ilik V."/>
            <person name="Petrzelkova K.J."/>
            <person name="Pardy F."/>
            <person name="Fuh T."/>
            <person name="Niatou-Singa F.S."/>
            <person name="Gouil Q."/>
            <person name="Baker L."/>
            <person name="Ritchie M.E."/>
            <person name="Jex A.R."/>
            <person name="Gazzola D."/>
            <person name="Li H."/>
            <person name="Toshio Fujiwara R."/>
            <person name="Zhan B."/>
            <person name="Aroian R.V."/>
            <person name="Pafco B."/>
            <person name="Schwarz E.M."/>
        </authorList>
    </citation>
    <scope>NUCLEOTIDE SEQUENCE [LARGE SCALE GENOMIC DNA]</scope>
    <source>
        <strain evidence="5 6">Aroian</strain>
        <tissue evidence="5">Whole animal</tissue>
    </source>
</reference>
<dbReference type="Pfam" id="PF14580">
    <property type="entry name" value="LRR_9"/>
    <property type="match status" value="1"/>
</dbReference>
<dbReference type="SMART" id="SM00369">
    <property type="entry name" value="LRR_TYP"/>
    <property type="match status" value="2"/>
</dbReference>